<feature type="chain" id="PRO_5020732033" evidence="5">
    <location>
        <begin position="21"/>
        <end position="377"/>
    </location>
</feature>
<gene>
    <name evidence="7" type="ORF">CLV99_4708</name>
</gene>
<dbReference type="Gene3D" id="3.40.30.10">
    <property type="entry name" value="Glutaredoxin"/>
    <property type="match status" value="1"/>
</dbReference>
<dbReference type="InterPro" id="IPR036249">
    <property type="entry name" value="Thioredoxin-like_sf"/>
</dbReference>
<name>A0A4R6W533_9SPHI</name>
<dbReference type="AlphaFoldDB" id="A0A4R6W533"/>
<dbReference type="Proteomes" id="UP000295292">
    <property type="component" value="Unassembled WGS sequence"/>
</dbReference>
<accession>A0A4R6W533</accession>
<keyword evidence="4" id="KW-0676">Redox-active center</keyword>
<dbReference type="CDD" id="cd02966">
    <property type="entry name" value="TlpA_like_family"/>
    <property type="match status" value="1"/>
</dbReference>
<evidence type="ECO:0000313" key="8">
    <source>
        <dbReference type="Proteomes" id="UP000295292"/>
    </source>
</evidence>
<dbReference type="InterPro" id="IPR025380">
    <property type="entry name" value="DUF4369"/>
</dbReference>
<dbReference type="PROSITE" id="PS51352">
    <property type="entry name" value="THIOREDOXIN_2"/>
    <property type="match status" value="1"/>
</dbReference>
<keyword evidence="5" id="KW-0732">Signal</keyword>
<feature type="signal peptide" evidence="5">
    <location>
        <begin position="1"/>
        <end position="20"/>
    </location>
</feature>
<keyword evidence="3" id="KW-1015">Disulfide bond</keyword>
<organism evidence="7 8">
    <name type="scientific">Sphingobacterium yanglingense</name>
    <dbReference type="NCBI Taxonomy" id="1437280"/>
    <lineage>
        <taxon>Bacteria</taxon>
        <taxon>Pseudomonadati</taxon>
        <taxon>Bacteroidota</taxon>
        <taxon>Sphingobacteriia</taxon>
        <taxon>Sphingobacteriales</taxon>
        <taxon>Sphingobacteriaceae</taxon>
        <taxon>Sphingobacterium</taxon>
    </lineage>
</organism>
<dbReference type="PANTHER" id="PTHR42852:SF6">
    <property type="entry name" value="THIOL:DISULFIDE INTERCHANGE PROTEIN DSBE"/>
    <property type="match status" value="1"/>
</dbReference>
<dbReference type="GO" id="GO:0017004">
    <property type="term" value="P:cytochrome complex assembly"/>
    <property type="evidence" value="ECO:0007669"/>
    <property type="project" value="UniProtKB-KW"/>
</dbReference>
<evidence type="ECO:0000313" key="7">
    <source>
        <dbReference type="EMBL" id="TDQ72245.1"/>
    </source>
</evidence>
<dbReference type="Pfam" id="PF00578">
    <property type="entry name" value="AhpC-TSA"/>
    <property type="match status" value="1"/>
</dbReference>
<dbReference type="GO" id="GO:0030313">
    <property type="term" value="C:cell envelope"/>
    <property type="evidence" value="ECO:0007669"/>
    <property type="project" value="UniProtKB-SubCell"/>
</dbReference>
<evidence type="ECO:0000256" key="3">
    <source>
        <dbReference type="ARBA" id="ARBA00023157"/>
    </source>
</evidence>
<dbReference type="InterPro" id="IPR000866">
    <property type="entry name" value="AhpC/TSA"/>
</dbReference>
<dbReference type="Pfam" id="PF14289">
    <property type="entry name" value="DUF4369"/>
    <property type="match status" value="1"/>
</dbReference>
<dbReference type="PANTHER" id="PTHR42852">
    <property type="entry name" value="THIOL:DISULFIDE INTERCHANGE PROTEIN DSBE"/>
    <property type="match status" value="1"/>
</dbReference>
<proteinExistence type="predicted"/>
<comment type="subcellular location">
    <subcellularLocation>
        <location evidence="1">Cell envelope</location>
    </subcellularLocation>
</comment>
<dbReference type="EMBL" id="SNYV01000020">
    <property type="protein sequence ID" value="TDQ72245.1"/>
    <property type="molecule type" value="Genomic_DNA"/>
</dbReference>
<sequence>MKNSLKYIAVCFGIISVAHAQKFTISGKLNPSSDQKTIILNYTTADGQEITDSTVIKKGVFSLKGTIDQPTRAGLRLKSTHEKFQPTTMDEMAAIDNQEFYLEASTIVVKGTDQIKSATISGGPTQKDFLSLQQQLKPLQDQMAPLSEKMRELFEKNDEKGQNELFPQLRAIRMEMNKVDDSFIKSHPDSYVSFDMVMSQTGMINPATFEPLFNSLSERLRNTDKGKAALKELNLAKSLDIGQPAIDFSQETAEGKKIALSSLKGKYVLVDFWASWCGPCRGENPHLVKAYAQFKDKNFEILGVSLDSKKDAWLKAIEDDGLQWLHVSDLKGWKNEVAATYGVRAVPQNYLLDANGIIIAKNLRGEELIERLTELLK</sequence>
<dbReference type="InterPro" id="IPR013766">
    <property type="entry name" value="Thioredoxin_domain"/>
</dbReference>
<dbReference type="GO" id="GO:0016491">
    <property type="term" value="F:oxidoreductase activity"/>
    <property type="evidence" value="ECO:0007669"/>
    <property type="project" value="InterPro"/>
</dbReference>
<evidence type="ECO:0000256" key="5">
    <source>
        <dbReference type="SAM" id="SignalP"/>
    </source>
</evidence>
<comment type="caution">
    <text evidence="7">The sequence shown here is derived from an EMBL/GenBank/DDBJ whole genome shotgun (WGS) entry which is preliminary data.</text>
</comment>
<keyword evidence="8" id="KW-1185">Reference proteome</keyword>
<feature type="domain" description="Thioredoxin" evidence="6">
    <location>
        <begin position="239"/>
        <end position="377"/>
    </location>
</feature>
<dbReference type="PROSITE" id="PS00194">
    <property type="entry name" value="THIOREDOXIN_1"/>
    <property type="match status" value="1"/>
</dbReference>
<keyword evidence="2" id="KW-0201">Cytochrome c-type biogenesis</keyword>
<reference evidence="7 8" key="1">
    <citation type="submission" date="2019-03" db="EMBL/GenBank/DDBJ databases">
        <title>Genomic Encyclopedia of Archaeal and Bacterial Type Strains, Phase II (KMG-II): from individual species to whole genera.</title>
        <authorList>
            <person name="Goeker M."/>
        </authorList>
    </citation>
    <scope>NUCLEOTIDE SEQUENCE [LARGE SCALE GENOMIC DNA]</scope>
    <source>
        <strain evidence="7 8">DSM 28353</strain>
    </source>
</reference>
<evidence type="ECO:0000256" key="1">
    <source>
        <dbReference type="ARBA" id="ARBA00004196"/>
    </source>
</evidence>
<dbReference type="GO" id="GO:0016209">
    <property type="term" value="F:antioxidant activity"/>
    <property type="evidence" value="ECO:0007669"/>
    <property type="project" value="InterPro"/>
</dbReference>
<evidence type="ECO:0000256" key="4">
    <source>
        <dbReference type="ARBA" id="ARBA00023284"/>
    </source>
</evidence>
<evidence type="ECO:0000259" key="6">
    <source>
        <dbReference type="PROSITE" id="PS51352"/>
    </source>
</evidence>
<protein>
    <submittedName>
        <fullName evidence="7">Peroxiredoxin</fullName>
    </submittedName>
</protein>
<dbReference type="InterPro" id="IPR017937">
    <property type="entry name" value="Thioredoxin_CS"/>
</dbReference>
<dbReference type="SUPFAM" id="SSF52833">
    <property type="entry name" value="Thioredoxin-like"/>
    <property type="match status" value="1"/>
</dbReference>
<dbReference type="InterPro" id="IPR050553">
    <property type="entry name" value="Thioredoxin_ResA/DsbE_sf"/>
</dbReference>
<evidence type="ECO:0000256" key="2">
    <source>
        <dbReference type="ARBA" id="ARBA00022748"/>
    </source>
</evidence>